<feature type="region of interest" description="Disordered" evidence="1">
    <location>
        <begin position="155"/>
        <end position="184"/>
    </location>
</feature>
<evidence type="ECO:0000256" key="1">
    <source>
        <dbReference type="SAM" id="MobiDB-lite"/>
    </source>
</evidence>
<dbReference type="Proteomes" id="UP000182658">
    <property type="component" value="Unassembled WGS sequence"/>
</dbReference>
<feature type="compositionally biased region" description="Basic and acidic residues" evidence="1">
    <location>
        <begin position="1"/>
        <end position="13"/>
    </location>
</feature>
<feature type="compositionally biased region" description="Low complexity" evidence="1">
    <location>
        <begin position="69"/>
        <end position="80"/>
    </location>
</feature>
<evidence type="ECO:0000313" key="2">
    <source>
        <dbReference type="EMBL" id="OIW31731.1"/>
    </source>
</evidence>
<evidence type="ECO:0000313" key="3">
    <source>
        <dbReference type="Proteomes" id="UP000182658"/>
    </source>
</evidence>
<dbReference type="OrthoDB" id="2107166at2759"/>
<feature type="compositionally biased region" description="Pro residues" evidence="1">
    <location>
        <begin position="81"/>
        <end position="100"/>
    </location>
</feature>
<proteinExistence type="predicted"/>
<feature type="region of interest" description="Disordered" evidence="1">
    <location>
        <begin position="1"/>
        <end position="138"/>
    </location>
</feature>
<reference evidence="2 3" key="1">
    <citation type="submission" date="2016-10" db="EMBL/GenBank/DDBJ databases">
        <title>Draft genome sequence of Coniochaeta ligniaria NRRL30616, a lignocellulolytic fungus for bioabatement of inhibitors in plant biomass hydrolysates.</title>
        <authorList>
            <consortium name="DOE Joint Genome Institute"/>
            <person name="Jimenez D.J."/>
            <person name="Hector R.E."/>
            <person name="Riley R."/>
            <person name="Sun H."/>
            <person name="Grigoriev I.V."/>
            <person name="Van Elsas J.D."/>
            <person name="Nichols N.N."/>
        </authorList>
    </citation>
    <scope>NUCLEOTIDE SEQUENCE [LARGE SCALE GENOMIC DNA]</scope>
    <source>
        <strain evidence="2 3">NRRL 30616</strain>
    </source>
</reference>
<feature type="compositionally biased region" description="Polar residues" evidence="1">
    <location>
        <begin position="57"/>
        <end position="68"/>
    </location>
</feature>
<keyword evidence="3" id="KW-1185">Reference proteome</keyword>
<name>A0A1J7IX13_9PEZI</name>
<sequence length="184" mass="20437">MSRKWEHDGDDARIAPNGSVRCGYDADTQTYTYRHPNGDYYEGDPGSEYGPLRLVSQRRQNTSAMTPRSAQPPAYSSSNSSPPPYSPPTRGPQANRPPPAVTFDEILTRHPTDNNKPVSRPVDREQQQSAAVAHMGPRRAVSLRSIFGFRARFSSAAERSQQLPHKALGRSATTRETYSTYGSR</sequence>
<dbReference type="InParanoid" id="A0A1J7IX13"/>
<dbReference type="EMBL" id="KV875095">
    <property type="protein sequence ID" value="OIW31731.1"/>
    <property type="molecule type" value="Genomic_DNA"/>
</dbReference>
<protein>
    <submittedName>
        <fullName evidence="2">Uncharacterized protein</fullName>
    </submittedName>
</protein>
<feature type="compositionally biased region" description="Polar residues" evidence="1">
    <location>
        <begin position="171"/>
        <end position="184"/>
    </location>
</feature>
<gene>
    <name evidence="2" type="ORF">CONLIGDRAFT_237671</name>
</gene>
<dbReference type="AlphaFoldDB" id="A0A1J7IX13"/>
<accession>A0A1J7IX13</accession>
<organism evidence="2 3">
    <name type="scientific">Coniochaeta ligniaria NRRL 30616</name>
    <dbReference type="NCBI Taxonomy" id="1408157"/>
    <lineage>
        <taxon>Eukaryota</taxon>
        <taxon>Fungi</taxon>
        <taxon>Dikarya</taxon>
        <taxon>Ascomycota</taxon>
        <taxon>Pezizomycotina</taxon>
        <taxon>Sordariomycetes</taxon>
        <taxon>Sordariomycetidae</taxon>
        <taxon>Coniochaetales</taxon>
        <taxon>Coniochaetaceae</taxon>
        <taxon>Coniochaeta</taxon>
    </lineage>
</organism>